<gene>
    <name evidence="2" type="ORF">B5F17_09985</name>
</gene>
<evidence type="ECO:0000256" key="1">
    <source>
        <dbReference type="ARBA" id="ARBA00006479"/>
    </source>
</evidence>
<organism evidence="2 3">
    <name type="scientific">Butyricicoccus pullicaecorum</name>
    <dbReference type="NCBI Taxonomy" id="501571"/>
    <lineage>
        <taxon>Bacteria</taxon>
        <taxon>Bacillati</taxon>
        <taxon>Bacillota</taxon>
        <taxon>Clostridia</taxon>
        <taxon>Eubacteriales</taxon>
        <taxon>Butyricicoccaceae</taxon>
        <taxon>Butyricicoccus</taxon>
    </lineage>
</organism>
<dbReference type="Pfam" id="PF00480">
    <property type="entry name" value="ROK"/>
    <property type="match status" value="1"/>
</dbReference>
<dbReference type="Gene3D" id="3.30.420.40">
    <property type="match status" value="2"/>
</dbReference>
<dbReference type="SUPFAM" id="SSF53067">
    <property type="entry name" value="Actin-like ATPase domain"/>
    <property type="match status" value="1"/>
</dbReference>
<dbReference type="AlphaFoldDB" id="A0A1Y4LBG3"/>
<protein>
    <recommendedName>
        <fullName evidence="4">Glucokinase</fullName>
    </recommendedName>
</protein>
<proteinExistence type="inferred from homology"/>
<evidence type="ECO:0008006" key="4">
    <source>
        <dbReference type="Google" id="ProtNLM"/>
    </source>
</evidence>
<dbReference type="InterPro" id="IPR049874">
    <property type="entry name" value="ROK_cs"/>
</dbReference>
<evidence type="ECO:0000313" key="2">
    <source>
        <dbReference type="EMBL" id="OUP52141.1"/>
    </source>
</evidence>
<dbReference type="PROSITE" id="PS01125">
    <property type="entry name" value="ROK"/>
    <property type="match status" value="1"/>
</dbReference>
<dbReference type="Proteomes" id="UP000195897">
    <property type="component" value="Unassembled WGS sequence"/>
</dbReference>
<dbReference type="InterPro" id="IPR000600">
    <property type="entry name" value="ROK"/>
</dbReference>
<comment type="caution">
    <text evidence="2">The sequence shown here is derived from an EMBL/GenBank/DDBJ whole genome shotgun (WGS) entry which is preliminary data.</text>
</comment>
<dbReference type="InterPro" id="IPR043129">
    <property type="entry name" value="ATPase_NBD"/>
</dbReference>
<dbReference type="PANTHER" id="PTHR18964">
    <property type="entry name" value="ROK (REPRESSOR, ORF, KINASE) FAMILY"/>
    <property type="match status" value="1"/>
</dbReference>
<reference evidence="3" key="1">
    <citation type="submission" date="2017-04" db="EMBL/GenBank/DDBJ databases">
        <title>Function of individual gut microbiota members based on whole genome sequencing of pure cultures obtained from chicken caecum.</title>
        <authorList>
            <person name="Medvecky M."/>
            <person name="Cejkova D."/>
            <person name="Polansky O."/>
            <person name="Karasova D."/>
            <person name="Kubasova T."/>
            <person name="Cizek A."/>
            <person name="Rychlik I."/>
        </authorList>
    </citation>
    <scope>NUCLEOTIDE SEQUENCE [LARGE SCALE GENOMIC DNA]</scope>
    <source>
        <strain evidence="3">An180</strain>
    </source>
</reference>
<accession>A0A1Y4LBG3</accession>
<evidence type="ECO:0000313" key="3">
    <source>
        <dbReference type="Proteomes" id="UP000195897"/>
    </source>
</evidence>
<dbReference type="EMBL" id="NFKK01000012">
    <property type="protein sequence ID" value="OUP52141.1"/>
    <property type="molecule type" value="Genomic_DNA"/>
</dbReference>
<comment type="similarity">
    <text evidence="1">Belongs to the ROK (NagC/XylR) family.</text>
</comment>
<sequence length="311" mass="32509">MMRLGIDLGGTNTVVGLCTLDGVLMDKISAPTKTGDPDGLCAVMHDLCRDLCDKHNIPYSEIEQIGIGLPGTLVKATCTLTFGTNLGMSNVCFAHAFEPEFNCPVNIDNDANCAALGEFYGGAGRGTRNLLMVTLGTGVGGGIVLEGKLYTGREDIAGEIGHMVIVPNGAPCNCGRHGCLETYASATGLIRLAREAMEQCPDTCLHAMVQENGGKLTAKMVCDARDAGDALADRVFNDYCDYLACGLTNLINVFQPDAIVIGGGVAGYGEKLLMPLRERVHAQQFKIAPEGTPIVAATLGNDAGIIGAALL</sequence>
<name>A0A1Y4LBG3_9FIRM</name>
<dbReference type="PANTHER" id="PTHR18964:SF149">
    <property type="entry name" value="BIFUNCTIONAL UDP-N-ACETYLGLUCOSAMINE 2-EPIMERASE_N-ACETYLMANNOSAMINE KINASE"/>
    <property type="match status" value="1"/>
</dbReference>
<dbReference type="RefSeq" id="WP_016146235.1">
    <property type="nucleotide sequence ID" value="NZ_CABKSA010000001.1"/>
</dbReference>